<proteinExistence type="predicted"/>
<dbReference type="EMBL" id="FMUB01000004">
    <property type="protein sequence ID" value="SCX15361.1"/>
    <property type="molecule type" value="Genomic_DNA"/>
</dbReference>
<dbReference type="Proteomes" id="UP000199707">
    <property type="component" value="Unassembled WGS sequence"/>
</dbReference>
<dbReference type="AlphaFoldDB" id="A0A1G4W1T8"/>
<protein>
    <submittedName>
        <fullName evidence="2">Uncharacterized protein</fullName>
    </submittedName>
</protein>
<organism evidence="2 3">
    <name type="scientific">Mycolicibacterium fluoranthenivorans</name>
    <dbReference type="NCBI Taxonomy" id="258505"/>
    <lineage>
        <taxon>Bacteria</taxon>
        <taxon>Bacillati</taxon>
        <taxon>Actinomycetota</taxon>
        <taxon>Actinomycetes</taxon>
        <taxon>Mycobacteriales</taxon>
        <taxon>Mycobacteriaceae</taxon>
        <taxon>Mycolicibacterium</taxon>
    </lineage>
</organism>
<evidence type="ECO:0000313" key="3">
    <source>
        <dbReference type="Proteomes" id="UP000199707"/>
    </source>
</evidence>
<reference evidence="1 4" key="3">
    <citation type="submission" date="2020-07" db="EMBL/GenBank/DDBJ databases">
        <title>Draft genome sequence of four isobutane-metabolizing strains capable of cometabolically degrading diverse ether contaminants.</title>
        <authorList>
            <person name="Chen W."/>
            <person name="Faulkner N."/>
            <person name="Smith C."/>
            <person name="Hyman M."/>
        </authorList>
    </citation>
    <scope>NUCLEOTIDE SEQUENCE [LARGE SCALE GENOMIC DNA]</scope>
    <source>
        <strain evidence="1 4">2A</strain>
    </source>
</reference>
<gene>
    <name evidence="1" type="ORF">HZU40_17170</name>
    <name evidence="2" type="ORF">SAMN02799620_02044</name>
</gene>
<name>A0A1G4W1T8_9MYCO</name>
<dbReference type="KEGG" id="mflu:HZU40_17170"/>
<evidence type="ECO:0000313" key="1">
    <source>
        <dbReference type="EMBL" id="QNJ95794.1"/>
    </source>
</evidence>
<reference evidence="3" key="2">
    <citation type="submission" date="2016-10" db="EMBL/GenBank/DDBJ databases">
        <authorList>
            <person name="Varghese N."/>
            <person name="Submissions S."/>
        </authorList>
    </citation>
    <scope>NUCLEOTIDE SEQUENCE [LARGE SCALE GENOMIC DNA]</scope>
    <source>
        <strain evidence="3">UNC267MFSha1.1M11</strain>
    </source>
</reference>
<evidence type="ECO:0000313" key="4">
    <source>
        <dbReference type="Proteomes" id="UP000515498"/>
    </source>
</evidence>
<dbReference type="STRING" id="1502745.SAMN02799620_02044"/>
<sequence>MLNTAAHALQPVAAHRGDVRQAEYYVDLLDELRAAVTEDLAHQRASLAKRELNGVEFGVSRLQRAIKMKEAELATLNRLADAIASRFPMV</sequence>
<accession>A0A1G4W1T8</accession>
<dbReference type="EMBL" id="CP059894">
    <property type="protein sequence ID" value="QNJ95794.1"/>
    <property type="molecule type" value="Genomic_DNA"/>
</dbReference>
<reference evidence="2" key="1">
    <citation type="submission" date="2016-10" db="EMBL/GenBank/DDBJ databases">
        <authorList>
            <person name="de Groot N.N."/>
        </authorList>
    </citation>
    <scope>NUCLEOTIDE SEQUENCE [LARGE SCALE GENOMIC DNA]</scope>
    <source>
        <strain evidence="2">UNC267MFSha1.1M11</strain>
    </source>
</reference>
<dbReference type="Proteomes" id="UP000515498">
    <property type="component" value="Chromosome"/>
</dbReference>
<evidence type="ECO:0000313" key="2">
    <source>
        <dbReference type="EMBL" id="SCX15361.1"/>
    </source>
</evidence>
<dbReference type="RefSeq" id="WP_090356416.1">
    <property type="nucleotide sequence ID" value="NZ_CP059894.1"/>
</dbReference>